<dbReference type="GO" id="GO:0042797">
    <property type="term" value="P:tRNA transcription by RNA polymerase III"/>
    <property type="evidence" value="ECO:0007669"/>
    <property type="project" value="TreeGrafter"/>
</dbReference>
<dbReference type="Proteomes" id="UP000191285">
    <property type="component" value="Unassembled WGS sequence"/>
</dbReference>
<evidence type="ECO:0000313" key="2">
    <source>
        <dbReference type="EMBL" id="OQE31600.1"/>
    </source>
</evidence>
<gene>
    <name evidence="2" type="ORF">PENSTE_c001G04084</name>
</gene>
<dbReference type="AlphaFoldDB" id="A0A1V6U089"/>
<dbReference type="GO" id="GO:0005666">
    <property type="term" value="C:RNA polymerase III complex"/>
    <property type="evidence" value="ECO:0007669"/>
    <property type="project" value="TreeGrafter"/>
</dbReference>
<evidence type="ECO:0000313" key="3">
    <source>
        <dbReference type="Proteomes" id="UP000191285"/>
    </source>
</evidence>
<protein>
    <recommendedName>
        <fullName evidence="4">DNA-directed RNA polymerase III subunit Rpc5</fullName>
    </recommendedName>
</protein>
<dbReference type="PANTHER" id="PTHR12069:SF0">
    <property type="entry name" value="DNA-DIRECTED RNA POLYMERASE III SUBUNIT RPC5"/>
    <property type="match status" value="1"/>
</dbReference>
<organism evidence="2 3">
    <name type="scientific">Penicillium steckii</name>
    <dbReference type="NCBI Taxonomy" id="303698"/>
    <lineage>
        <taxon>Eukaryota</taxon>
        <taxon>Fungi</taxon>
        <taxon>Dikarya</taxon>
        <taxon>Ascomycota</taxon>
        <taxon>Pezizomycotina</taxon>
        <taxon>Eurotiomycetes</taxon>
        <taxon>Eurotiomycetidae</taxon>
        <taxon>Eurotiales</taxon>
        <taxon>Aspergillaceae</taxon>
        <taxon>Penicillium</taxon>
    </lineage>
</organism>
<evidence type="ECO:0000256" key="1">
    <source>
        <dbReference type="SAM" id="MobiDB-lite"/>
    </source>
</evidence>
<dbReference type="EMBL" id="MLKD01000001">
    <property type="protein sequence ID" value="OQE31600.1"/>
    <property type="molecule type" value="Genomic_DNA"/>
</dbReference>
<proteinExistence type="predicted"/>
<evidence type="ECO:0008006" key="4">
    <source>
        <dbReference type="Google" id="ProtNLM"/>
    </source>
</evidence>
<reference evidence="3" key="1">
    <citation type="journal article" date="2017" name="Nat. Microbiol.">
        <title>Global analysis of biosynthetic gene clusters reveals vast potential of secondary metabolite production in Penicillium species.</title>
        <authorList>
            <person name="Nielsen J.C."/>
            <person name="Grijseels S."/>
            <person name="Prigent S."/>
            <person name="Ji B."/>
            <person name="Dainat J."/>
            <person name="Nielsen K.F."/>
            <person name="Frisvad J.C."/>
            <person name="Workman M."/>
            <person name="Nielsen J."/>
        </authorList>
    </citation>
    <scope>NUCLEOTIDE SEQUENCE [LARGE SCALE GENOMIC DNA]</scope>
    <source>
        <strain evidence="3">IBT 24891</strain>
    </source>
</reference>
<sequence>MRCSGGEPAVRNVRILPAIADNHEKKRGAEPASLLHSSFGKSLVLFLNTGQNHRLLIACVVTTFNMSSNEDDPVVASYDIFLTDSDVSRYVFQYIDRPGKHPYNERMGQKPTALRMKPNTGMVEVDVPIFTRATYDVNKGLKYGDAMKKSRVARDGGAFGMAGGFSTGGMTSTGGRVKSEGNGDVEVMDNRKMVDSASLVRTQALGGRIKPQEEGDPVHMLAAFKGKNLHLSPVSAVVQLHPQLHHLDALDEMPKARGAKGKKEGEEDRPNEPEARAIDVKIKGADDGGAMLVGNLDLLKKMQDEKWKKFDWVDAETEESWYTYENYMMNQNPEDLPQLESAIDGESYLDGMSAPRIDPARPEMTGWAMKQNRQKQREGPSDSEDER</sequence>
<dbReference type="OrthoDB" id="340681at2759"/>
<dbReference type="PANTHER" id="PTHR12069">
    <property type="entry name" value="DNA-DIRECTED RNA POLYMERASES III 80 KDA POLYPEPTIDE RNA POLYMERASE III SUBUNIT 5"/>
    <property type="match status" value="1"/>
</dbReference>
<dbReference type="STRING" id="303698.A0A1V6U089"/>
<keyword evidence="3" id="KW-1185">Reference proteome</keyword>
<feature type="region of interest" description="Disordered" evidence="1">
    <location>
        <begin position="349"/>
        <end position="387"/>
    </location>
</feature>
<feature type="region of interest" description="Disordered" evidence="1">
    <location>
        <begin position="249"/>
        <end position="275"/>
    </location>
</feature>
<name>A0A1V6U089_9EURO</name>
<dbReference type="InterPro" id="IPR006886">
    <property type="entry name" value="RNA_pol_III_Rpc5"/>
</dbReference>
<comment type="caution">
    <text evidence="2">The sequence shown here is derived from an EMBL/GenBank/DDBJ whole genome shotgun (WGS) entry which is preliminary data.</text>
</comment>
<accession>A0A1V6U089</accession>
<dbReference type="Pfam" id="PF04801">
    <property type="entry name" value="RPC5"/>
    <property type="match status" value="1"/>
</dbReference>